<evidence type="ECO:0000256" key="1">
    <source>
        <dbReference type="SAM" id="MobiDB-lite"/>
    </source>
</evidence>
<dbReference type="AlphaFoldDB" id="A0A4Y2QTK7"/>
<protein>
    <submittedName>
        <fullName evidence="2">Uncharacterized protein</fullName>
    </submittedName>
</protein>
<accession>A0A4Y2QTK7</accession>
<proteinExistence type="predicted"/>
<dbReference type="EMBL" id="BGPR01140509">
    <property type="protein sequence ID" value="GBN66658.1"/>
    <property type="molecule type" value="Genomic_DNA"/>
</dbReference>
<feature type="compositionally biased region" description="Basic and acidic residues" evidence="1">
    <location>
        <begin position="42"/>
        <end position="53"/>
    </location>
</feature>
<feature type="region of interest" description="Disordered" evidence="1">
    <location>
        <begin position="1"/>
        <end position="94"/>
    </location>
</feature>
<organism evidence="2 4">
    <name type="scientific">Araneus ventricosus</name>
    <name type="common">Orbweaver spider</name>
    <name type="synonym">Epeira ventricosa</name>
    <dbReference type="NCBI Taxonomy" id="182803"/>
    <lineage>
        <taxon>Eukaryota</taxon>
        <taxon>Metazoa</taxon>
        <taxon>Ecdysozoa</taxon>
        <taxon>Arthropoda</taxon>
        <taxon>Chelicerata</taxon>
        <taxon>Arachnida</taxon>
        <taxon>Araneae</taxon>
        <taxon>Araneomorphae</taxon>
        <taxon>Entelegynae</taxon>
        <taxon>Araneoidea</taxon>
        <taxon>Araneidae</taxon>
        <taxon>Araneus</taxon>
    </lineage>
</organism>
<reference evidence="2 4" key="1">
    <citation type="journal article" date="2019" name="Sci. Rep.">
        <title>Orb-weaving spider Araneus ventricosus genome elucidates the spidroin gene catalogue.</title>
        <authorList>
            <person name="Kono N."/>
            <person name="Nakamura H."/>
            <person name="Ohtoshi R."/>
            <person name="Moran D.A.P."/>
            <person name="Shinohara A."/>
            <person name="Yoshida Y."/>
            <person name="Fujiwara M."/>
            <person name="Mori M."/>
            <person name="Tomita M."/>
            <person name="Arakawa K."/>
        </authorList>
    </citation>
    <scope>NUCLEOTIDE SEQUENCE [LARGE SCALE GENOMIC DNA]</scope>
</reference>
<comment type="caution">
    <text evidence="2">The sequence shown here is derived from an EMBL/GenBank/DDBJ whole genome shotgun (WGS) entry which is preliminary data.</text>
</comment>
<sequence length="94" mass="10030">MEPQSGVGTLPADLPGQESKGLSPQYNRSIEDHTNGCTTGPHRPDASPHKDAGRSSAYTDHTTKTGHPDWQQDIQISRTGGKKHQAGRGTQALS</sequence>
<dbReference type="Proteomes" id="UP000499080">
    <property type="component" value="Unassembled WGS sequence"/>
</dbReference>
<dbReference type="EMBL" id="BGPR01140512">
    <property type="protein sequence ID" value="GBN66670.1"/>
    <property type="molecule type" value="Genomic_DNA"/>
</dbReference>
<gene>
    <name evidence="3" type="ORF">AVEN_106200_1</name>
    <name evidence="2" type="ORF">AVEN_232199_1</name>
</gene>
<evidence type="ECO:0000313" key="3">
    <source>
        <dbReference type="EMBL" id="GBN66670.1"/>
    </source>
</evidence>
<evidence type="ECO:0000313" key="4">
    <source>
        <dbReference type="Proteomes" id="UP000499080"/>
    </source>
</evidence>
<keyword evidence="4" id="KW-1185">Reference proteome</keyword>
<name>A0A4Y2QTK7_ARAVE</name>
<evidence type="ECO:0000313" key="2">
    <source>
        <dbReference type="EMBL" id="GBN66658.1"/>
    </source>
</evidence>